<evidence type="ECO:0000256" key="3">
    <source>
        <dbReference type="ARBA" id="ARBA00022989"/>
    </source>
</evidence>
<comment type="subcellular location">
    <subcellularLocation>
        <location evidence="1">Membrane</location>
    </subcellularLocation>
</comment>
<evidence type="ECO:0000313" key="8">
    <source>
        <dbReference type="Proteomes" id="UP000546642"/>
    </source>
</evidence>
<sequence>MPGKKALSLTAAAAALTLAATACGTGDGTDSDALQYGYVFPETGDLSHLGPPQITAAKYALHEINEAGGVLDQEVPAILTGDEANDAAQANDSAQRLIDQDVDIVLGAASSGMTLAIIDTVTGAEKVQCSGSNTAPGLTEEKPTEYYVRTAPSDMLQGPVLAEKIAGDGHQNVAITYRADDYGEGLANAAATALEDNGIEVKYQEGYDPNAPNFDSVVTEVANQDTDAVIMVSFEEGVQIITGLIEAGVNADQMYGTDGLNDETLGNSVDSDNPGIIDGFQGTAPDVGEAEFIRGLQEFDENLEVLQFAGQVFDCAIVTALAAEQAESTDPTVFVNELAAVTQDGEQCSSFAECRDLIRDGKDIDYQGVSGPIAFDDKGDVSQATFQIYGFEDGGKHTKLDAITVP</sequence>
<keyword evidence="2" id="KW-0812">Transmembrane</keyword>
<dbReference type="InterPro" id="IPR028082">
    <property type="entry name" value="Peripla_BP_I"/>
</dbReference>
<dbReference type="Proteomes" id="UP000546642">
    <property type="component" value="Unassembled WGS sequence"/>
</dbReference>
<keyword evidence="8" id="KW-1185">Reference proteome</keyword>
<proteinExistence type="predicted"/>
<keyword evidence="4" id="KW-0472">Membrane</keyword>
<evidence type="ECO:0000256" key="1">
    <source>
        <dbReference type="ARBA" id="ARBA00004370"/>
    </source>
</evidence>
<feature type="domain" description="Receptor ligand binding region" evidence="6">
    <location>
        <begin position="55"/>
        <end position="392"/>
    </location>
</feature>
<dbReference type="InterPro" id="IPR051010">
    <property type="entry name" value="BCAA_transport"/>
</dbReference>
<dbReference type="GO" id="GO:0016020">
    <property type="term" value="C:membrane"/>
    <property type="evidence" value="ECO:0007669"/>
    <property type="project" value="UniProtKB-SubCell"/>
</dbReference>
<dbReference type="Gene3D" id="3.40.50.2300">
    <property type="match status" value="2"/>
</dbReference>
<accession>A0A7W9YIW0</accession>
<dbReference type="EMBL" id="JACHDS010000001">
    <property type="protein sequence ID" value="MBB6172351.1"/>
    <property type="molecule type" value="Genomic_DNA"/>
</dbReference>
<evidence type="ECO:0000313" key="7">
    <source>
        <dbReference type="EMBL" id="MBB6172351.1"/>
    </source>
</evidence>
<keyword evidence="3" id="KW-1133">Transmembrane helix</keyword>
<protein>
    <submittedName>
        <fullName evidence="7">Branched-chain amino acid transport system substrate-binding protein</fullName>
    </submittedName>
</protein>
<comment type="caution">
    <text evidence="7">The sequence shown here is derived from an EMBL/GenBank/DDBJ whole genome shotgun (WGS) entry which is preliminary data.</text>
</comment>
<feature type="chain" id="PRO_5038452157" evidence="5">
    <location>
        <begin position="23"/>
        <end position="406"/>
    </location>
</feature>
<keyword evidence="5" id="KW-0732">Signal</keyword>
<dbReference type="Pfam" id="PF01094">
    <property type="entry name" value="ANF_receptor"/>
    <property type="match status" value="1"/>
</dbReference>
<evidence type="ECO:0000256" key="4">
    <source>
        <dbReference type="ARBA" id="ARBA00023136"/>
    </source>
</evidence>
<dbReference type="SUPFAM" id="SSF53822">
    <property type="entry name" value="Periplasmic binding protein-like I"/>
    <property type="match status" value="1"/>
</dbReference>
<reference evidence="7 8" key="1">
    <citation type="submission" date="2020-08" db="EMBL/GenBank/DDBJ databases">
        <title>Sequencing the genomes of 1000 actinobacteria strains.</title>
        <authorList>
            <person name="Klenk H.-P."/>
        </authorList>
    </citation>
    <scope>NUCLEOTIDE SEQUENCE [LARGE SCALE GENOMIC DNA]</scope>
    <source>
        <strain evidence="7 8">DSM 46659</strain>
    </source>
</reference>
<dbReference type="CDD" id="cd06346">
    <property type="entry name" value="PBP1_ABC_ligand_binding-like"/>
    <property type="match status" value="1"/>
</dbReference>
<dbReference type="PROSITE" id="PS51257">
    <property type="entry name" value="PROKAR_LIPOPROTEIN"/>
    <property type="match status" value="1"/>
</dbReference>
<dbReference type="InterPro" id="IPR001828">
    <property type="entry name" value="ANF_lig-bd_rcpt"/>
</dbReference>
<dbReference type="RefSeq" id="WP_184075656.1">
    <property type="nucleotide sequence ID" value="NZ_JACHDS010000001.1"/>
</dbReference>
<feature type="signal peptide" evidence="5">
    <location>
        <begin position="1"/>
        <end position="22"/>
    </location>
</feature>
<gene>
    <name evidence="7" type="ORF">HNR23_002411</name>
</gene>
<dbReference type="PANTHER" id="PTHR30483:SF6">
    <property type="entry name" value="PERIPLASMIC BINDING PROTEIN OF ABC TRANSPORTER FOR NATURAL AMINO ACIDS"/>
    <property type="match status" value="1"/>
</dbReference>
<evidence type="ECO:0000259" key="6">
    <source>
        <dbReference type="Pfam" id="PF01094"/>
    </source>
</evidence>
<dbReference type="PANTHER" id="PTHR30483">
    <property type="entry name" value="LEUCINE-SPECIFIC-BINDING PROTEIN"/>
    <property type="match status" value="1"/>
</dbReference>
<evidence type="ECO:0000256" key="5">
    <source>
        <dbReference type="SAM" id="SignalP"/>
    </source>
</evidence>
<organism evidence="7 8">
    <name type="scientific">Nocardiopsis mwathae</name>
    <dbReference type="NCBI Taxonomy" id="1472723"/>
    <lineage>
        <taxon>Bacteria</taxon>
        <taxon>Bacillati</taxon>
        <taxon>Actinomycetota</taxon>
        <taxon>Actinomycetes</taxon>
        <taxon>Streptosporangiales</taxon>
        <taxon>Nocardiopsidaceae</taxon>
        <taxon>Nocardiopsis</taxon>
    </lineage>
</organism>
<evidence type="ECO:0000256" key="2">
    <source>
        <dbReference type="ARBA" id="ARBA00022692"/>
    </source>
</evidence>
<dbReference type="AlphaFoldDB" id="A0A7W9YIW0"/>
<name>A0A7W9YIW0_9ACTN</name>